<dbReference type="Pfam" id="PF04964">
    <property type="entry name" value="Flp_Fap"/>
    <property type="match status" value="1"/>
</dbReference>
<dbReference type="EMBL" id="LXKA01000360">
    <property type="protein sequence ID" value="OAJ53547.1"/>
    <property type="molecule type" value="Genomic_DNA"/>
</dbReference>
<feature type="transmembrane region" description="Helical" evidence="1">
    <location>
        <begin position="29"/>
        <end position="50"/>
    </location>
</feature>
<dbReference type="InterPro" id="IPR007047">
    <property type="entry name" value="Flp_Fap"/>
</dbReference>
<dbReference type="AlphaFoldDB" id="A0A1A9MYF4"/>
<dbReference type="EMBL" id="LXJZ01000172">
    <property type="protein sequence ID" value="OAJ58922.1"/>
    <property type="molecule type" value="Genomic_DNA"/>
</dbReference>
<evidence type="ECO:0000313" key="2">
    <source>
        <dbReference type="EMBL" id="OAJ53547.1"/>
    </source>
</evidence>
<keyword evidence="1" id="KW-0812">Transmembrane</keyword>
<sequence length="65" mass="6930">MQGVPIRRYVRTGAECARRFISDRHGVTAIEYGLIAALIAVVIVGAVTIVGTDLNAIFTTIGNDL</sequence>
<evidence type="ECO:0000313" key="4">
    <source>
        <dbReference type="Proteomes" id="UP000077961"/>
    </source>
</evidence>
<reference evidence="4 5" key="1">
    <citation type="submission" date="2016-04" db="EMBL/GenBank/DDBJ databases">
        <title>Reclassification of Paraburkholderia panaciterrae (Farh et al. 2015) Dobritsa &amp; Samadpour 2016 as a later homotypic synonym of Paraburkholderia ginsengiterrae (Farh et al. 2015) Dobritsa &amp; Samadpour 2016.</title>
        <authorList>
            <person name="Dobritsa A.P."/>
            <person name="Kutumbaka K."/>
            <person name="Samadpour M."/>
        </authorList>
    </citation>
    <scope>NUCLEOTIDE SEQUENCE [LARGE SCALE GENOMIC DNA]</scope>
    <source>
        <strain evidence="2 5">DCY85</strain>
        <strain evidence="3 4">DCY85-1</strain>
    </source>
</reference>
<dbReference type="Proteomes" id="UP000078116">
    <property type="component" value="Unassembled WGS sequence"/>
</dbReference>
<name>A0A1A9MYF4_9BURK</name>
<evidence type="ECO:0000256" key="1">
    <source>
        <dbReference type="SAM" id="Phobius"/>
    </source>
</evidence>
<dbReference type="Proteomes" id="UP000077961">
    <property type="component" value="Unassembled WGS sequence"/>
</dbReference>
<keyword evidence="1" id="KW-0472">Membrane</keyword>
<dbReference type="STRING" id="1462993.A6V36_29390"/>
<accession>A0A1A9MYF4</accession>
<proteinExistence type="predicted"/>
<comment type="caution">
    <text evidence="2">The sequence shown here is derived from an EMBL/GenBank/DDBJ whole genome shotgun (WGS) entry which is preliminary data.</text>
</comment>
<evidence type="ECO:0000313" key="5">
    <source>
        <dbReference type="Proteomes" id="UP000078116"/>
    </source>
</evidence>
<dbReference type="RefSeq" id="WP_064268088.1">
    <property type="nucleotide sequence ID" value="NZ_LXJZ01000172.1"/>
</dbReference>
<keyword evidence="1" id="KW-1133">Transmembrane helix</keyword>
<organism evidence="2 5">
    <name type="scientific">Paraburkholderia ginsengiterrae</name>
    <dbReference type="NCBI Taxonomy" id="1462993"/>
    <lineage>
        <taxon>Bacteria</taxon>
        <taxon>Pseudomonadati</taxon>
        <taxon>Pseudomonadota</taxon>
        <taxon>Betaproteobacteria</taxon>
        <taxon>Burkholderiales</taxon>
        <taxon>Burkholderiaceae</taxon>
        <taxon>Paraburkholderia</taxon>
    </lineage>
</organism>
<gene>
    <name evidence="3" type="ORF">A6V36_29390</name>
    <name evidence="2" type="ORF">A6V37_08535</name>
</gene>
<keyword evidence="4" id="KW-1185">Reference proteome</keyword>
<protein>
    <submittedName>
        <fullName evidence="2">Pilus assembly protein PilA</fullName>
    </submittedName>
</protein>
<evidence type="ECO:0000313" key="3">
    <source>
        <dbReference type="EMBL" id="OAJ58922.1"/>
    </source>
</evidence>